<evidence type="ECO:0000313" key="2">
    <source>
        <dbReference type="EMBL" id="SDN06668.1"/>
    </source>
</evidence>
<evidence type="ECO:0000256" key="1">
    <source>
        <dbReference type="SAM" id="SignalP"/>
    </source>
</evidence>
<dbReference type="Gene3D" id="3.40.50.1110">
    <property type="entry name" value="SGNH hydrolase"/>
    <property type="match status" value="1"/>
</dbReference>
<dbReference type="SUPFAM" id="SSF52266">
    <property type="entry name" value="SGNH hydrolase"/>
    <property type="match status" value="1"/>
</dbReference>
<sequence length="233" mass="26372">MIRKIFLSVLSSVMLLATLPGHAAHQQVDSIPSRVLILGNSITWHGAKASVGWTGNWGMAASSPEKDYVHLLEARVKRNHPNTSFKTGNIAATFERQFWKYKVSDFKGFSDFNADLIILVIGENISDALAVKHGLDNQLEKFIRELSAEKNVKVCLVGSFWPNQHIDQIMKTAAERNNWRYVDLQGLYKERNKNTAIQQYVDKGVGMHPSDLGMEGIAERIWNGIQDFFRNQE</sequence>
<organism evidence="2 3">
    <name type="scientific">Pedobacter steynii</name>
    <dbReference type="NCBI Taxonomy" id="430522"/>
    <lineage>
        <taxon>Bacteria</taxon>
        <taxon>Pseudomonadati</taxon>
        <taxon>Bacteroidota</taxon>
        <taxon>Sphingobacteriia</taxon>
        <taxon>Sphingobacteriales</taxon>
        <taxon>Sphingobacteriaceae</taxon>
        <taxon>Pedobacter</taxon>
    </lineage>
</organism>
<keyword evidence="2" id="KW-0378">Hydrolase</keyword>
<name>A0A1G9YC65_9SPHI</name>
<reference evidence="3" key="1">
    <citation type="submission" date="2016-10" db="EMBL/GenBank/DDBJ databases">
        <authorList>
            <person name="Varghese N."/>
            <person name="Submissions S."/>
        </authorList>
    </citation>
    <scope>NUCLEOTIDE SEQUENCE [LARGE SCALE GENOMIC DNA]</scope>
    <source>
        <strain evidence="3">DSM 19110</strain>
    </source>
</reference>
<dbReference type="GO" id="GO:0016788">
    <property type="term" value="F:hydrolase activity, acting on ester bonds"/>
    <property type="evidence" value="ECO:0007669"/>
    <property type="project" value="UniProtKB-ARBA"/>
</dbReference>
<keyword evidence="1" id="KW-0732">Signal</keyword>
<keyword evidence="3" id="KW-1185">Reference proteome</keyword>
<dbReference type="EMBL" id="FNGY01000006">
    <property type="protein sequence ID" value="SDN06668.1"/>
    <property type="molecule type" value="Genomic_DNA"/>
</dbReference>
<feature type="signal peptide" evidence="1">
    <location>
        <begin position="1"/>
        <end position="23"/>
    </location>
</feature>
<dbReference type="Proteomes" id="UP000183200">
    <property type="component" value="Unassembled WGS sequence"/>
</dbReference>
<dbReference type="OrthoDB" id="1091634at2"/>
<feature type="chain" id="PRO_5010234406" evidence="1">
    <location>
        <begin position="24"/>
        <end position="233"/>
    </location>
</feature>
<protein>
    <submittedName>
        <fullName evidence="2">GDSL-like Lipase/Acylhydrolase family protein</fullName>
    </submittedName>
</protein>
<dbReference type="CDD" id="cd00229">
    <property type="entry name" value="SGNH_hydrolase"/>
    <property type="match status" value="1"/>
</dbReference>
<evidence type="ECO:0000313" key="3">
    <source>
        <dbReference type="Proteomes" id="UP000183200"/>
    </source>
</evidence>
<proteinExistence type="predicted"/>
<dbReference type="InterPro" id="IPR036514">
    <property type="entry name" value="SGNH_hydro_sf"/>
</dbReference>
<dbReference type="AlphaFoldDB" id="A0A1G9YC65"/>
<gene>
    <name evidence="2" type="ORF">SAMN05421820_10670</name>
</gene>
<dbReference type="RefSeq" id="WP_074609168.1">
    <property type="nucleotide sequence ID" value="NZ_FNGY01000006.1"/>
</dbReference>
<accession>A0A1G9YC65</accession>